<dbReference type="AlphaFoldDB" id="A0A183KTX9"/>
<keyword evidence="4" id="KW-1185">Reference proteome</keyword>
<keyword evidence="1" id="KW-0175">Coiled coil</keyword>
<protein>
    <submittedName>
        <fullName evidence="3 5">Uncharacterized protein</fullName>
    </submittedName>
</protein>
<evidence type="ECO:0000313" key="4">
    <source>
        <dbReference type="Proteomes" id="UP000279833"/>
    </source>
</evidence>
<feature type="compositionally biased region" description="Basic and acidic residues" evidence="2">
    <location>
        <begin position="33"/>
        <end position="53"/>
    </location>
</feature>
<accession>A0A183KTX9</accession>
<dbReference type="WBParaSite" id="SCUD_0001852201-mRNA-1">
    <property type="protein sequence ID" value="SCUD_0001852201-mRNA-1"/>
    <property type="gene ID" value="SCUD_0001852201"/>
</dbReference>
<gene>
    <name evidence="3" type="ORF">SCUD_LOCUS18519</name>
</gene>
<reference evidence="3 4" key="2">
    <citation type="submission" date="2018-11" db="EMBL/GenBank/DDBJ databases">
        <authorList>
            <consortium name="Pathogen Informatics"/>
        </authorList>
    </citation>
    <scope>NUCLEOTIDE SEQUENCE [LARGE SCALE GENOMIC DNA]</scope>
    <source>
        <strain evidence="3">Dakar</strain>
        <strain evidence="4">Dakar, Senegal</strain>
    </source>
</reference>
<name>A0A183KTX9_9TREM</name>
<organism evidence="5">
    <name type="scientific">Schistosoma curassoni</name>
    <dbReference type="NCBI Taxonomy" id="6186"/>
    <lineage>
        <taxon>Eukaryota</taxon>
        <taxon>Metazoa</taxon>
        <taxon>Spiralia</taxon>
        <taxon>Lophotrochozoa</taxon>
        <taxon>Platyhelminthes</taxon>
        <taxon>Trematoda</taxon>
        <taxon>Digenea</taxon>
        <taxon>Strigeidida</taxon>
        <taxon>Schistosomatoidea</taxon>
        <taxon>Schistosomatidae</taxon>
        <taxon>Schistosoma</taxon>
    </lineage>
</organism>
<evidence type="ECO:0000313" key="3">
    <source>
        <dbReference type="EMBL" id="VDP66017.1"/>
    </source>
</evidence>
<evidence type="ECO:0000256" key="2">
    <source>
        <dbReference type="SAM" id="MobiDB-lite"/>
    </source>
</evidence>
<sequence length="117" mass="13927">MEQTIKRWNELEKSIKKTKTLYLHEALPQVHDHFKEQQTKLKDRRTSSSDGIRKPTLNEQLEMIENKFNQISKLEAELNQSGSNMDNQLLIEKRAHLVTESQVFILFYCIIYLYCII</sequence>
<evidence type="ECO:0000313" key="5">
    <source>
        <dbReference type="WBParaSite" id="SCUD_0001852201-mRNA-1"/>
    </source>
</evidence>
<reference evidence="5" key="1">
    <citation type="submission" date="2016-06" db="UniProtKB">
        <authorList>
            <consortium name="WormBaseParasite"/>
        </authorList>
    </citation>
    <scope>IDENTIFICATION</scope>
</reference>
<feature type="region of interest" description="Disordered" evidence="2">
    <location>
        <begin position="33"/>
        <end position="54"/>
    </location>
</feature>
<dbReference type="Proteomes" id="UP000279833">
    <property type="component" value="Unassembled WGS sequence"/>
</dbReference>
<dbReference type="STRING" id="6186.A0A183KTX9"/>
<feature type="coiled-coil region" evidence="1">
    <location>
        <begin position="57"/>
        <end position="84"/>
    </location>
</feature>
<evidence type="ECO:0000256" key="1">
    <source>
        <dbReference type="SAM" id="Coils"/>
    </source>
</evidence>
<dbReference type="EMBL" id="UZAK01041121">
    <property type="protein sequence ID" value="VDP66017.1"/>
    <property type="molecule type" value="Genomic_DNA"/>
</dbReference>
<proteinExistence type="predicted"/>